<gene>
    <name evidence="4" type="ORF">FUA23_08220</name>
</gene>
<dbReference type="Gene3D" id="2.30.42.10">
    <property type="match status" value="1"/>
</dbReference>
<dbReference type="EMBL" id="VOXD01000010">
    <property type="protein sequence ID" value="TXF89934.1"/>
    <property type="molecule type" value="Genomic_DNA"/>
</dbReference>
<evidence type="ECO:0000256" key="1">
    <source>
        <dbReference type="ARBA" id="ARBA00022670"/>
    </source>
</evidence>
<reference evidence="4 5" key="1">
    <citation type="submission" date="2019-08" db="EMBL/GenBank/DDBJ databases">
        <title>Lewinella sp. strain SSH13 Genome sequencing and assembly.</title>
        <authorList>
            <person name="Kim I."/>
        </authorList>
    </citation>
    <scope>NUCLEOTIDE SEQUENCE [LARGE SCALE GENOMIC DNA]</scope>
    <source>
        <strain evidence="4 5">SSH13</strain>
    </source>
</reference>
<evidence type="ECO:0000313" key="5">
    <source>
        <dbReference type="Proteomes" id="UP000321907"/>
    </source>
</evidence>
<dbReference type="InterPro" id="IPR001940">
    <property type="entry name" value="Peptidase_S1C"/>
</dbReference>
<keyword evidence="1" id="KW-0645">Protease</keyword>
<name>A0A5C7FUD5_9BACT</name>
<dbReference type="SUPFAM" id="SSF50156">
    <property type="entry name" value="PDZ domain-like"/>
    <property type="match status" value="1"/>
</dbReference>
<organism evidence="4 5">
    <name type="scientific">Neolewinella aurantiaca</name>
    <dbReference type="NCBI Taxonomy" id="2602767"/>
    <lineage>
        <taxon>Bacteria</taxon>
        <taxon>Pseudomonadati</taxon>
        <taxon>Bacteroidota</taxon>
        <taxon>Saprospiria</taxon>
        <taxon>Saprospirales</taxon>
        <taxon>Lewinellaceae</taxon>
        <taxon>Neolewinella</taxon>
    </lineage>
</organism>
<feature type="domain" description="PDZ" evidence="3">
    <location>
        <begin position="273"/>
        <end position="365"/>
    </location>
</feature>
<dbReference type="OrthoDB" id="9758917at2"/>
<dbReference type="PRINTS" id="PR00834">
    <property type="entry name" value="PROTEASES2C"/>
</dbReference>
<dbReference type="InterPro" id="IPR001478">
    <property type="entry name" value="PDZ"/>
</dbReference>
<dbReference type="AlphaFoldDB" id="A0A5C7FUD5"/>
<dbReference type="SUPFAM" id="SSF50494">
    <property type="entry name" value="Trypsin-like serine proteases"/>
    <property type="match status" value="1"/>
</dbReference>
<dbReference type="GO" id="GO:0006508">
    <property type="term" value="P:proteolysis"/>
    <property type="evidence" value="ECO:0007669"/>
    <property type="project" value="UniProtKB-KW"/>
</dbReference>
<dbReference type="PANTHER" id="PTHR43343">
    <property type="entry name" value="PEPTIDASE S12"/>
    <property type="match status" value="1"/>
</dbReference>
<keyword evidence="2" id="KW-0378">Hydrolase</keyword>
<evidence type="ECO:0000259" key="3">
    <source>
        <dbReference type="PROSITE" id="PS50106"/>
    </source>
</evidence>
<evidence type="ECO:0000256" key="2">
    <source>
        <dbReference type="ARBA" id="ARBA00022801"/>
    </source>
</evidence>
<dbReference type="Proteomes" id="UP000321907">
    <property type="component" value="Unassembled WGS sequence"/>
</dbReference>
<dbReference type="Pfam" id="PF13180">
    <property type="entry name" value="PDZ_2"/>
    <property type="match status" value="1"/>
</dbReference>
<protein>
    <submittedName>
        <fullName evidence="4">PDZ domain-containing protein</fullName>
    </submittedName>
</protein>
<dbReference type="InterPro" id="IPR009003">
    <property type="entry name" value="Peptidase_S1_PA"/>
</dbReference>
<dbReference type="GO" id="GO:0004252">
    <property type="term" value="F:serine-type endopeptidase activity"/>
    <property type="evidence" value="ECO:0007669"/>
    <property type="project" value="InterPro"/>
</dbReference>
<dbReference type="PANTHER" id="PTHR43343:SF3">
    <property type="entry name" value="PROTEASE DO-LIKE 8, CHLOROPLASTIC"/>
    <property type="match status" value="1"/>
</dbReference>
<dbReference type="InterPro" id="IPR036034">
    <property type="entry name" value="PDZ_sf"/>
</dbReference>
<accession>A0A5C7FUD5</accession>
<dbReference type="RefSeq" id="WP_147930254.1">
    <property type="nucleotide sequence ID" value="NZ_VOXD01000010.1"/>
</dbReference>
<dbReference type="PROSITE" id="PS50106">
    <property type="entry name" value="PDZ"/>
    <property type="match status" value="1"/>
</dbReference>
<keyword evidence="5" id="KW-1185">Reference proteome</keyword>
<proteinExistence type="predicted"/>
<comment type="caution">
    <text evidence="4">The sequence shown here is derived from an EMBL/GenBank/DDBJ whole genome shotgun (WGS) entry which is preliminary data.</text>
</comment>
<sequence>MKQFFHLFLAALIGGVAAAALVVGLNDGRPALASQASIAPAAAPLLVAQGSPAEELPAPLDLRPAARLAIPAVVHIKAFTKDRQREAVKALFSEKPPSRKPREGEGSGVIYTSGGYIVTNHHVVANATDITVTTTDRKTYPASLVGEDPKSDLAVLRIDGKDLPYLKLADSDAVEPGAWVLAVGNPFGLTSTVTAGIVSARGRSINLLSDLDAIESFLQTDAAVNPGNSGGALVTADGKLAGINTAIASQTGKFQGYSFAIPSNLVQRIADDIIAYGSYRRAFLGVEISTFTNSDQQRLGLNNRTEGVVIDAIFAGGSAAAAGLKVDDLIVRVGKRTIRDLPELTELIGRARVGETLKLTVVRNGSEVEVVVPLID</sequence>
<dbReference type="Pfam" id="PF13365">
    <property type="entry name" value="Trypsin_2"/>
    <property type="match status" value="1"/>
</dbReference>
<dbReference type="SMART" id="SM00228">
    <property type="entry name" value="PDZ"/>
    <property type="match status" value="1"/>
</dbReference>
<dbReference type="InterPro" id="IPR051201">
    <property type="entry name" value="Chloro_Bact_Ser_Proteases"/>
</dbReference>
<evidence type="ECO:0000313" key="4">
    <source>
        <dbReference type="EMBL" id="TXF89934.1"/>
    </source>
</evidence>
<dbReference type="Gene3D" id="2.40.10.120">
    <property type="match status" value="1"/>
</dbReference>